<dbReference type="EMBL" id="AMWN01000002">
    <property type="protein sequence ID" value="EXJ94545.1"/>
    <property type="molecule type" value="Genomic_DNA"/>
</dbReference>
<evidence type="ECO:0000256" key="4">
    <source>
        <dbReference type="ARBA" id="ARBA00022771"/>
    </source>
</evidence>
<evidence type="ECO:0000256" key="6">
    <source>
        <dbReference type="ARBA" id="ARBA00023242"/>
    </source>
</evidence>
<dbReference type="PANTHER" id="PTHR11239:SF14">
    <property type="entry name" value="DNA-DIRECTED RNA POLYMERASE I SUBUNIT RPA12"/>
    <property type="match status" value="1"/>
</dbReference>
<sequence length="123" mass="13686">MVAIGSLLFCDACGSLLPRTVPGQTKDDMVKCEDCFQYTQDTSSKVITSHSKPSAFPSALRAKHSEVQSINAEDLQVEAVIARDCPNCHRSEMFYHTKQLRSADEGTTVFYRCECGFKDVQNN</sequence>
<dbReference type="GO" id="GO:0006363">
    <property type="term" value="P:termination of RNA polymerase I transcription"/>
    <property type="evidence" value="ECO:0007669"/>
    <property type="project" value="TreeGrafter"/>
</dbReference>
<evidence type="ECO:0000256" key="5">
    <source>
        <dbReference type="ARBA" id="ARBA00022833"/>
    </source>
</evidence>
<evidence type="ECO:0000256" key="3">
    <source>
        <dbReference type="ARBA" id="ARBA00022723"/>
    </source>
</evidence>
<dbReference type="GeneID" id="19157838"/>
<dbReference type="PIRSF" id="PIRSF005586">
    <property type="entry name" value="RNApol_RpoM"/>
    <property type="match status" value="1"/>
</dbReference>
<dbReference type="SUPFAM" id="SSF57783">
    <property type="entry name" value="Zinc beta-ribbon"/>
    <property type="match status" value="1"/>
</dbReference>
<protein>
    <recommendedName>
        <fullName evidence="7">DNA-directed RNA polymerase subunit</fullName>
    </recommendedName>
</protein>
<proteinExistence type="inferred from homology"/>
<evidence type="ECO:0000256" key="1">
    <source>
        <dbReference type="ARBA" id="ARBA00004604"/>
    </source>
</evidence>
<dbReference type="AlphaFoldDB" id="W9YXY3"/>
<dbReference type="Pfam" id="PF01096">
    <property type="entry name" value="Zn_ribbon_TFIIS"/>
    <property type="match status" value="1"/>
</dbReference>
<keyword evidence="6 7" id="KW-0539">Nucleus</keyword>
<feature type="binding site" evidence="8">
    <location>
        <position position="88"/>
    </location>
    <ligand>
        <name>Zn(2+)</name>
        <dbReference type="ChEBI" id="CHEBI:29105"/>
        <label>2</label>
    </ligand>
</feature>
<comment type="subcellular location">
    <subcellularLocation>
        <location evidence="1">Nucleus</location>
        <location evidence="1">Nucleolus</location>
    </subcellularLocation>
</comment>
<evidence type="ECO:0000256" key="9">
    <source>
        <dbReference type="PIRSR" id="PIRSR005586-2"/>
    </source>
</evidence>
<feature type="binding site" evidence="8">
    <location>
        <position position="115"/>
    </location>
    <ligand>
        <name>Zn(2+)</name>
        <dbReference type="ChEBI" id="CHEBI:29105"/>
        <label>2</label>
    </ligand>
</feature>
<feature type="binding site" evidence="8">
    <location>
        <position position="113"/>
    </location>
    <ligand>
        <name>Zn(2+)</name>
        <dbReference type="ChEBI" id="CHEBI:29105"/>
        <label>2</label>
    </ligand>
</feature>
<feature type="binding site" evidence="8">
    <location>
        <position position="13"/>
    </location>
    <ligand>
        <name>Zn(2+)</name>
        <dbReference type="ChEBI" id="CHEBI:29105"/>
        <label>1</label>
    </ligand>
</feature>
<dbReference type="GO" id="GO:0003899">
    <property type="term" value="F:DNA-directed RNA polymerase activity"/>
    <property type="evidence" value="ECO:0007669"/>
    <property type="project" value="InterPro"/>
</dbReference>
<feature type="binding site" evidence="8">
    <location>
        <position position="10"/>
    </location>
    <ligand>
        <name>Zn(2+)</name>
        <dbReference type="ChEBI" id="CHEBI:29105"/>
        <label>1</label>
    </ligand>
</feature>
<comment type="function">
    <text evidence="7">DNA-dependent RNA polymerase catalyzes the transcription of DNA into RNA using the four ribonucleoside triphosphates as substrates.</text>
</comment>
<keyword evidence="4 9" id="KW-0863">Zinc-finger</keyword>
<reference evidence="11 12" key="1">
    <citation type="submission" date="2013-03" db="EMBL/GenBank/DDBJ databases">
        <title>The Genome Sequence of Capronia coronata CBS 617.96.</title>
        <authorList>
            <consortium name="The Broad Institute Genomics Platform"/>
            <person name="Cuomo C."/>
            <person name="de Hoog S."/>
            <person name="Gorbushina A."/>
            <person name="Walker B."/>
            <person name="Young S.K."/>
            <person name="Zeng Q."/>
            <person name="Gargeya S."/>
            <person name="Fitzgerald M."/>
            <person name="Haas B."/>
            <person name="Abouelleil A."/>
            <person name="Allen A.W."/>
            <person name="Alvarado L."/>
            <person name="Arachchi H.M."/>
            <person name="Berlin A.M."/>
            <person name="Chapman S.B."/>
            <person name="Gainer-Dewar J."/>
            <person name="Goldberg J."/>
            <person name="Griggs A."/>
            <person name="Gujja S."/>
            <person name="Hansen M."/>
            <person name="Howarth C."/>
            <person name="Imamovic A."/>
            <person name="Ireland A."/>
            <person name="Larimer J."/>
            <person name="McCowan C."/>
            <person name="Murphy C."/>
            <person name="Pearson M."/>
            <person name="Poon T.W."/>
            <person name="Priest M."/>
            <person name="Roberts A."/>
            <person name="Saif S."/>
            <person name="Shea T."/>
            <person name="Sisk P."/>
            <person name="Sykes S."/>
            <person name="Wortman J."/>
            <person name="Nusbaum C."/>
            <person name="Birren B."/>
        </authorList>
    </citation>
    <scope>NUCLEOTIDE SEQUENCE [LARGE SCALE GENOMIC DNA]</scope>
    <source>
        <strain evidence="11 12">CBS 617.96</strain>
    </source>
</reference>
<feature type="zinc finger region" description="C4-type" evidence="9">
    <location>
        <begin position="10"/>
        <end position="35"/>
    </location>
</feature>
<dbReference type="OrthoDB" id="10056816at2759"/>
<evidence type="ECO:0000256" key="8">
    <source>
        <dbReference type="PIRSR" id="PIRSR005586-1"/>
    </source>
</evidence>
<dbReference type="GO" id="GO:0003676">
    <property type="term" value="F:nucleic acid binding"/>
    <property type="evidence" value="ECO:0007669"/>
    <property type="project" value="InterPro"/>
</dbReference>
<keyword evidence="12" id="KW-1185">Reference proteome</keyword>
<dbReference type="eggNOG" id="KOG2907">
    <property type="taxonomic scope" value="Eukaryota"/>
</dbReference>
<dbReference type="SMART" id="SM00440">
    <property type="entry name" value="ZnF_C2C2"/>
    <property type="match status" value="1"/>
</dbReference>
<dbReference type="Gene3D" id="2.20.25.10">
    <property type="match status" value="1"/>
</dbReference>
<dbReference type="CDD" id="cd10507">
    <property type="entry name" value="Zn-ribbon_RPA12"/>
    <property type="match status" value="1"/>
</dbReference>
<dbReference type="Proteomes" id="UP000019484">
    <property type="component" value="Unassembled WGS sequence"/>
</dbReference>
<evidence type="ECO:0000259" key="10">
    <source>
        <dbReference type="PROSITE" id="PS51133"/>
    </source>
</evidence>
<feature type="binding site" evidence="8">
    <location>
        <position position="35"/>
    </location>
    <ligand>
        <name>Zn(2+)</name>
        <dbReference type="ChEBI" id="CHEBI:29105"/>
        <label>1</label>
    </ligand>
</feature>
<feature type="binding site" evidence="8">
    <location>
        <position position="32"/>
    </location>
    <ligand>
        <name>Zn(2+)</name>
        <dbReference type="ChEBI" id="CHEBI:29105"/>
        <label>1</label>
    </ligand>
</feature>
<dbReference type="GO" id="GO:0008270">
    <property type="term" value="F:zinc ion binding"/>
    <property type="evidence" value="ECO:0007669"/>
    <property type="project" value="UniProtKB-KW"/>
</dbReference>
<dbReference type="GO" id="GO:0005736">
    <property type="term" value="C:RNA polymerase I complex"/>
    <property type="evidence" value="ECO:0007669"/>
    <property type="project" value="TreeGrafter"/>
</dbReference>
<comment type="caution">
    <text evidence="11">The sequence shown here is derived from an EMBL/GenBank/DDBJ whole genome shotgun (WGS) entry which is preliminary data.</text>
</comment>
<evidence type="ECO:0000313" key="11">
    <source>
        <dbReference type="EMBL" id="EXJ94545.1"/>
    </source>
</evidence>
<dbReference type="InterPro" id="IPR012164">
    <property type="entry name" value="Rpa12/Rpb9/Rpc10/TFS"/>
</dbReference>
<dbReference type="InterPro" id="IPR034004">
    <property type="entry name" value="Zn_ribbon_RPA12_C"/>
</dbReference>
<gene>
    <name evidence="11" type="ORF">A1O1_02941</name>
</gene>
<evidence type="ECO:0000256" key="7">
    <source>
        <dbReference type="PIRNR" id="PIRNR005586"/>
    </source>
</evidence>
<feature type="binding site" evidence="8">
    <location>
        <position position="85"/>
    </location>
    <ligand>
        <name>Zn(2+)</name>
        <dbReference type="ChEBI" id="CHEBI:29105"/>
        <label>2</label>
    </ligand>
</feature>
<keyword evidence="2 7" id="KW-0240">DNA-directed RNA polymerase</keyword>
<dbReference type="STRING" id="1182541.W9YXY3"/>
<dbReference type="PANTHER" id="PTHR11239">
    <property type="entry name" value="DNA-DIRECTED RNA POLYMERASE"/>
    <property type="match status" value="1"/>
</dbReference>
<keyword evidence="5 8" id="KW-0862">Zinc</keyword>
<comment type="similarity">
    <text evidence="7">Belongs to the archaeal rpoM/eukaryotic RPA12/RPB9/RPC11 RNA polymerase family.</text>
</comment>
<dbReference type="HOGENOM" id="CLU_093932_1_1_1"/>
<organism evidence="11 12">
    <name type="scientific">Capronia coronata CBS 617.96</name>
    <dbReference type="NCBI Taxonomy" id="1182541"/>
    <lineage>
        <taxon>Eukaryota</taxon>
        <taxon>Fungi</taxon>
        <taxon>Dikarya</taxon>
        <taxon>Ascomycota</taxon>
        <taxon>Pezizomycotina</taxon>
        <taxon>Eurotiomycetes</taxon>
        <taxon>Chaetothyriomycetidae</taxon>
        <taxon>Chaetothyriales</taxon>
        <taxon>Herpotrichiellaceae</taxon>
        <taxon>Capronia</taxon>
    </lineage>
</organism>
<feature type="domain" description="TFIIS-type" evidence="10">
    <location>
        <begin position="81"/>
        <end position="120"/>
    </location>
</feature>
<keyword evidence="7" id="KW-0804">Transcription</keyword>
<name>W9YXY3_9EURO</name>
<dbReference type="PROSITE" id="PS51133">
    <property type="entry name" value="ZF_TFIIS_2"/>
    <property type="match status" value="1"/>
</dbReference>
<keyword evidence="3 8" id="KW-0479">Metal-binding</keyword>
<evidence type="ECO:0000256" key="2">
    <source>
        <dbReference type="ARBA" id="ARBA00022478"/>
    </source>
</evidence>
<accession>W9YXY3</accession>
<evidence type="ECO:0000313" key="12">
    <source>
        <dbReference type="Proteomes" id="UP000019484"/>
    </source>
</evidence>
<dbReference type="RefSeq" id="XP_007722039.1">
    <property type="nucleotide sequence ID" value="XM_007723849.1"/>
</dbReference>
<dbReference type="InterPro" id="IPR001222">
    <property type="entry name" value="Znf_TFIIS"/>
</dbReference>